<keyword evidence="10" id="KW-0999">Mitochondrion inner membrane</keyword>
<evidence type="ECO:0000259" key="18">
    <source>
        <dbReference type="PROSITE" id="PS51002"/>
    </source>
</evidence>
<dbReference type="GO" id="GO:0008121">
    <property type="term" value="F:quinol-cytochrome-c reductase activity"/>
    <property type="evidence" value="ECO:0007669"/>
    <property type="project" value="TreeGrafter"/>
</dbReference>
<feature type="transmembrane region" description="Helical" evidence="17">
    <location>
        <begin position="227"/>
        <end position="246"/>
    </location>
</feature>
<feature type="transmembrane region" description="Helical" evidence="17">
    <location>
        <begin position="138"/>
        <end position="164"/>
    </location>
</feature>
<evidence type="ECO:0000256" key="10">
    <source>
        <dbReference type="ARBA" id="ARBA00022792"/>
    </source>
</evidence>
<dbReference type="AlphaFoldDB" id="A0A0U2J713"/>
<dbReference type="RefSeq" id="YP_009228543.1">
    <property type="nucleotide sequence ID" value="NC_029209.1"/>
</dbReference>
<keyword evidence="16 17" id="KW-0472">Membrane</keyword>
<feature type="transmembrane region" description="Helical" evidence="17">
    <location>
        <begin position="109"/>
        <end position="131"/>
    </location>
</feature>
<dbReference type="PANTHER" id="PTHR19271:SF16">
    <property type="entry name" value="CYTOCHROME B"/>
    <property type="match status" value="1"/>
</dbReference>
<feature type="transmembrane region" description="Helical" evidence="17">
    <location>
        <begin position="343"/>
        <end position="361"/>
    </location>
</feature>
<reference evidence="20" key="2">
    <citation type="journal article" date="2016" name="Sci. Rep.">
        <title>Mitochondrial genome evolution and tRNA truncation in Acariformes mites: new evidence from eriophyoid mites.</title>
        <authorList>
            <person name="Xue X.F."/>
            <person name="Guo J.F."/>
            <person name="Dong Y."/>
            <person name="Hong X.Y."/>
            <person name="Shao R."/>
        </authorList>
    </citation>
    <scope>NUCLEOTIDE SEQUENCE</scope>
</reference>
<keyword evidence="11 17" id="KW-0249">Electron transport</keyword>
<dbReference type="CTD" id="4519"/>
<evidence type="ECO:0000256" key="1">
    <source>
        <dbReference type="ARBA" id="ARBA00002566"/>
    </source>
</evidence>
<dbReference type="Pfam" id="PF00032">
    <property type="entry name" value="Cytochrom_B_C"/>
    <property type="match status" value="1"/>
</dbReference>
<evidence type="ECO:0000256" key="12">
    <source>
        <dbReference type="ARBA" id="ARBA00022989"/>
    </source>
</evidence>
<feature type="domain" description="Cytochrome b/b6 N-terminal region profile" evidence="18">
    <location>
        <begin position="1"/>
        <end position="207"/>
    </location>
</feature>
<keyword evidence="8 17" id="KW-0812">Transmembrane</keyword>
<feature type="transmembrane region" description="Helical" evidence="17">
    <location>
        <begin position="176"/>
        <end position="198"/>
    </location>
</feature>
<geneLocation type="mitochondrion" evidence="20"/>
<gene>
    <name evidence="20" type="primary">cytb</name>
</gene>
<dbReference type="EMBL" id="KR604967">
    <property type="protein sequence ID" value="ALK03806.1"/>
    <property type="molecule type" value="Genomic_DNA"/>
</dbReference>
<keyword evidence="14" id="KW-0830">Ubiquinone</keyword>
<feature type="transmembrane region" description="Helical" evidence="17">
    <location>
        <begin position="287"/>
        <end position="307"/>
    </location>
</feature>
<comment type="subunit">
    <text evidence="3">The main subunits of complex b-c1 are: cytochrome b, cytochrome c1 and the Rieske protein.</text>
</comment>
<comment type="cofactor">
    <cofactor evidence="17">
        <name>heme b</name>
        <dbReference type="ChEBI" id="CHEBI:60344"/>
    </cofactor>
    <text evidence="17">Binds 2 heme groups non-covalently.</text>
</comment>
<dbReference type="PROSITE" id="PS51002">
    <property type="entry name" value="CYTB_NTER"/>
    <property type="match status" value="1"/>
</dbReference>
<evidence type="ECO:0000259" key="19">
    <source>
        <dbReference type="PROSITE" id="PS51003"/>
    </source>
</evidence>
<evidence type="ECO:0000256" key="6">
    <source>
        <dbReference type="ARBA" id="ARBA00022617"/>
    </source>
</evidence>
<protein>
    <recommendedName>
        <fullName evidence="4 17">Cytochrome b</fullName>
    </recommendedName>
</protein>
<dbReference type="GO" id="GO:0005743">
    <property type="term" value="C:mitochondrial inner membrane"/>
    <property type="evidence" value="ECO:0007669"/>
    <property type="project" value="UniProtKB-SubCell"/>
</dbReference>
<proteinExistence type="inferred from homology"/>
<comment type="similarity">
    <text evidence="17">Belongs to the cytochrome b family.</text>
</comment>
<evidence type="ECO:0000256" key="2">
    <source>
        <dbReference type="ARBA" id="ARBA00004448"/>
    </source>
</evidence>
<name>A0A0U2J713_9ACAR</name>
<evidence type="ECO:0000256" key="15">
    <source>
        <dbReference type="ARBA" id="ARBA00023128"/>
    </source>
</evidence>
<evidence type="ECO:0000256" key="17">
    <source>
        <dbReference type="RuleBase" id="RU362117"/>
    </source>
</evidence>
<evidence type="ECO:0000256" key="16">
    <source>
        <dbReference type="ARBA" id="ARBA00023136"/>
    </source>
</evidence>
<keyword evidence="6 17" id="KW-0349">Heme</keyword>
<feature type="domain" description="Cytochrome b/b6 C-terminal region profile" evidence="19">
    <location>
        <begin position="208"/>
        <end position="363"/>
    </location>
</feature>
<evidence type="ECO:0000256" key="7">
    <source>
        <dbReference type="ARBA" id="ARBA00022660"/>
    </source>
</evidence>
<evidence type="ECO:0000313" key="20">
    <source>
        <dbReference type="EMBL" id="ALK03806.1"/>
    </source>
</evidence>
<feature type="transmembrane region" description="Helical" evidence="17">
    <location>
        <begin position="319"/>
        <end position="337"/>
    </location>
</feature>
<evidence type="ECO:0000256" key="5">
    <source>
        <dbReference type="ARBA" id="ARBA00022448"/>
    </source>
</evidence>
<evidence type="ECO:0000256" key="8">
    <source>
        <dbReference type="ARBA" id="ARBA00022692"/>
    </source>
</evidence>
<dbReference type="InterPro" id="IPR016174">
    <property type="entry name" value="Di-haem_cyt_TM"/>
</dbReference>
<keyword evidence="5 17" id="KW-0813">Transport</keyword>
<dbReference type="Pfam" id="PF00033">
    <property type="entry name" value="Cytochrome_B"/>
    <property type="match status" value="1"/>
</dbReference>
<feature type="transmembrane region" description="Helical" evidence="17">
    <location>
        <begin position="27"/>
        <end position="54"/>
    </location>
</feature>
<evidence type="ECO:0000256" key="11">
    <source>
        <dbReference type="ARBA" id="ARBA00022982"/>
    </source>
</evidence>
<dbReference type="CDD" id="cd00284">
    <property type="entry name" value="Cytochrome_b_N"/>
    <property type="match status" value="1"/>
</dbReference>
<keyword evidence="7 17" id="KW-0679">Respiratory chain</keyword>
<evidence type="ECO:0000256" key="4">
    <source>
        <dbReference type="ARBA" id="ARBA00013531"/>
    </source>
</evidence>
<keyword evidence="9 17" id="KW-0479">Metal-binding</keyword>
<dbReference type="GO" id="GO:0016491">
    <property type="term" value="F:oxidoreductase activity"/>
    <property type="evidence" value="ECO:0007669"/>
    <property type="project" value="UniProtKB-UniRule"/>
</dbReference>
<evidence type="ECO:0000256" key="13">
    <source>
        <dbReference type="ARBA" id="ARBA00023004"/>
    </source>
</evidence>
<accession>A0A0U2J713</accession>
<evidence type="ECO:0000256" key="9">
    <source>
        <dbReference type="ARBA" id="ARBA00022723"/>
    </source>
</evidence>
<dbReference type="GeneID" id="26833620"/>
<feature type="transmembrane region" description="Helical" evidence="17">
    <location>
        <begin position="75"/>
        <end position="97"/>
    </location>
</feature>
<dbReference type="SUPFAM" id="SSF81648">
    <property type="entry name" value="a domain/subunit of cytochrome bc1 complex (Ubiquinol-cytochrome c reductase)"/>
    <property type="match status" value="1"/>
</dbReference>
<comment type="function">
    <text evidence="1 17">Component of the ubiquinol-cytochrome c reductase complex (complex III or cytochrome b-c1 complex) that is part of the mitochondrial respiratory chain. The b-c1 complex mediates electron transfer from ubiquinol to cytochrome c. Contributes to the generation of a proton gradient across the mitochondrial membrane that is then used for ATP synthesis.</text>
</comment>
<dbReference type="InterPro" id="IPR027387">
    <property type="entry name" value="Cytb/b6-like_sf"/>
</dbReference>
<dbReference type="GO" id="GO:0046872">
    <property type="term" value="F:metal ion binding"/>
    <property type="evidence" value="ECO:0007669"/>
    <property type="project" value="UniProtKB-UniRule"/>
</dbReference>
<evidence type="ECO:0000256" key="3">
    <source>
        <dbReference type="ARBA" id="ARBA00011649"/>
    </source>
</evidence>
<organism evidence="20">
    <name type="scientific">Phyllocoptes taishanensis</name>
    <dbReference type="NCBI Taxonomy" id="1638174"/>
    <lineage>
        <taxon>Eukaryota</taxon>
        <taxon>Metazoa</taxon>
        <taxon>Ecdysozoa</taxon>
        <taxon>Arthropoda</taxon>
        <taxon>Chelicerata</taxon>
        <taxon>Arachnida</taxon>
        <taxon>Acari</taxon>
        <taxon>Acariformes</taxon>
        <taxon>Trombidiformes</taxon>
        <taxon>Prostigmata</taxon>
        <taxon>Eupodina</taxon>
        <taxon>Eriophyoidea</taxon>
        <taxon>Eriophyidae</taxon>
        <taxon>Phyllocoptinae</taxon>
        <taxon>Phyllocoptini</taxon>
        <taxon>Phyllocoptes</taxon>
    </lineage>
</organism>
<keyword evidence="13 17" id="KW-0408">Iron</keyword>
<dbReference type="GO" id="GO:0006122">
    <property type="term" value="P:mitochondrial electron transport, ubiquinol to cytochrome c"/>
    <property type="evidence" value="ECO:0007669"/>
    <property type="project" value="TreeGrafter"/>
</dbReference>
<reference evidence="20" key="1">
    <citation type="submission" date="2015-05" db="EMBL/GenBank/DDBJ databases">
        <authorList>
            <person name="Wang D.B."/>
            <person name="Wang M."/>
        </authorList>
    </citation>
    <scope>NUCLEOTIDE SEQUENCE</scope>
</reference>
<dbReference type="SUPFAM" id="SSF81342">
    <property type="entry name" value="Transmembrane di-heme cytochromes"/>
    <property type="match status" value="1"/>
</dbReference>
<dbReference type="InterPro" id="IPR036150">
    <property type="entry name" value="Cyt_b/b6_C_sf"/>
</dbReference>
<dbReference type="Gene3D" id="1.20.810.10">
    <property type="entry name" value="Cytochrome Bc1 Complex, Chain C"/>
    <property type="match status" value="1"/>
</dbReference>
<evidence type="ECO:0000256" key="14">
    <source>
        <dbReference type="ARBA" id="ARBA00023075"/>
    </source>
</evidence>
<keyword evidence="12 17" id="KW-1133">Transmembrane helix</keyword>
<sequence length="363" mass="41119">MQRKEDKLTNIVNGSLWDLPSPSSMSYFWNFGSTLGLCLAIQIITGLLLTFHYTSYSPESFSSVVEIMREIWSGWVIRFIHMNGASVFFFFIYLHLFRGLFFLSSVHKSVWMSGVTILIALMAISFLGYVLPWGQMSYWAVAVITNLFSVVPLIGNSLVSWIWGGFSVSSPTLTRFYSLHFLLPFVLSFLVIIHLFMLHKEGSSNSMGLNSNVDKIQFHPYFSVKDLFYILAVIALSLAVSFYYPYILGDPVNSMPANPMQTPIHIQPEWYFLPSYAILRSLPSKTAGVLALALSVTIFYILPMYKFNFSTKFTGARYLIFWATIAAFAYLMILGALPAEEPYVLLSKIGSMTYFSLILALNI</sequence>
<dbReference type="PROSITE" id="PS51003">
    <property type="entry name" value="CYTB_CTER"/>
    <property type="match status" value="1"/>
</dbReference>
<keyword evidence="15 17" id="KW-0496">Mitochondrion</keyword>
<dbReference type="InterPro" id="IPR005797">
    <property type="entry name" value="Cyt_b/b6_N"/>
</dbReference>
<dbReference type="InterPro" id="IPR048259">
    <property type="entry name" value="Cytochrome_b_N_euk/bac"/>
</dbReference>
<dbReference type="PANTHER" id="PTHR19271">
    <property type="entry name" value="CYTOCHROME B"/>
    <property type="match status" value="1"/>
</dbReference>
<comment type="subcellular location">
    <subcellularLocation>
        <location evidence="2">Mitochondrion inner membrane</location>
        <topology evidence="2">Multi-pass membrane protein</topology>
    </subcellularLocation>
</comment>
<dbReference type="InterPro" id="IPR005798">
    <property type="entry name" value="Cyt_b/b6_C"/>
</dbReference>